<dbReference type="PANTHER" id="PTHR31313">
    <property type="entry name" value="TY1 ENHANCER ACTIVATOR"/>
    <property type="match status" value="1"/>
</dbReference>
<evidence type="ECO:0000256" key="2">
    <source>
        <dbReference type="ARBA" id="ARBA00022833"/>
    </source>
</evidence>
<keyword evidence="5" id="KW-0804">Transcription</keyword>
<sequence length="709" mass="79621">MSPRPVRPKNPRMAPKDLTNLMPLPPAQVINEKLYHPRVSEGLEAVWSVALIDQFQAYRVENVKARFVSTMTAKWLPCDADLPSCSTCMTVYNTKCFYDADSDHRRKGALERDIQTLQERNDCLDVIVASLRSLPENEAITLLHNLRTEDADPRMLARSLKSNVQLPTSFGQQTLEAEFAQQLSQAGYASLACDTVTPVSALSRHESIDSTYAKSVTSSDHTAAWFRTPQDAEFVEQLLNLYFSWIHPWYHILSREHFLQDMSRGGMEHCSAILVNAILSFACHYSDRPAARDECFASYTAGDQFFAEAKRLLDIEEKPCLTNVQALRIMACLRRIDLWDDAFASLLELGLHFSVTDSGLRSTEVEVRRITFWGVTCAVAFRRVSQLPRAAADVQKPSVSERLDLLPWNPYEDPPLTANPAAEQPSRLFAFMNFYSRLSELSSDIVNTFYAPRKRFTSRRLYAAYAQYQEWYRSLPSFFQLENTCLPYALVLHMSHCACVLHLFRPYIKLDLSGAGLYPRDTCIHCANEISVLMNALRRIEGLHRVPLPVTSILLSASTIHLLNLPSEPATLHLTQALQDLQAIAVNHRFAGRCIDIIRSLAARWEISLPGSLVPGSALGISTFTKWSCPPANFAPFIPRHQSSGASSGTQSEESTANGPGPFPPQPLPHPHLSSFYSEESTPAEQQQIYAQSNFWTPFPLQTGLFGQA</sequence>
<dbReference type="CDD" id="cd12148">
    <property type="entry name" value="fungal_TF_MHR"/>
    <property type="match status" value="1"/>
</dbReference>
<reference evidence="9 10" key="1">
    <citation type="journal article" date="2018" name="IMA Fungus">
        <title>IMA Genome-F 10: Nine draft genome sequences of Claviceps purpurea s.lat., including C. arundinis, C. humidiphila, and C. cf. spartinae, pseudomolecules for the pitch canker pathogen Fusarium circinatum, draft genome of Davidsoniella eucalypti, Grosmannia galeiformis, Quambalaria eucalypti, and Teratosphaeria destructans.</title>
        <authorList>
            <person name="Wingfield B.D."/>
            <person name="Liu M."/>
            <person name="Nguyen H.D."/>
            <person name="Lane F.A."/>
            <person name="Morgan S.W."/>
            <person name="De Vos L."/>
            <person name="Wilken P.M."/>
            <person name="Duong T.A."/>
            <person name="Aylward J."/>
            <person name="Coetzee M.P."/>
            <person name="Dadej K."/>
            <person name="De Beer Z.W."/>
            <person name="Findlay W."/>
            <person name="Havenga M."/>
            <person name="Kolarik M."/>
            <person name="Menzies J.G."/>
            <person name="Naidoo K."/>
            <person name="Pochopski O."/>
            <person name="Shoukouhi P."/>
            <person name="Santana Q.C."/>
            <person name="Seifert K.A."/>
            <person name="Soal N."/>
            <person name="Steenkamp E.T."/>
            <person name="Tatham C.T."/>
            <person name="van der Nest M.A."/>
            <person name="Wingfield M.J."/>
        </authorList>
    </citation>
    <scope>NUCLEOTIDE SEQUENCE [LARGE SCALE GENOMIC DNA]</scope>
    <source>
        <strain evidence="9">CMW44962</strain>
    </source>
</reference>
<feature type="compositionally biased region" description="Polar residues" evidence="7">
    <location>
        <begin position="677"/>
        <end position="686"/>
    </location>
</feature>
<dbReference type="AlphaFoldDB" id="A0A9W7VZM6"/>
<keyword evidence="3" id="KW-0805">Transcription regulation</keyword>
<keyword evidence="4" id="KW-0238">DNA-binding</keyword>
<organism evidence="9 10">
    <name type="scientific">Teratosphaeria destructans</name>
    <dbReference type="NCBI Taxonomy" id="418781"/>
    <lineage>
        <taxon>Eukaryota</taxon>
        <taxon>Fungi</taxon>
        <taxon>Dikarya</taxon>
        <taxon>Ascomycota</taxon>
        <taxon>Pezizomycotina</taxon>
        <taxon>Dothideomycetes</taxon>
        <taxon>Dothideomycetidae</taxon>
        <taxon>Mycosphaerellales</taxon>
        <taxon>Teratosphaeriaceae</taxon>
        <taxon>Teratosphaeria</taxon>
    </lineage>
</organism>
<name>A0A9W7VZM6_9PEZI</name>
<proteinExistence type="predicted"/>
<accession>A0A9W7VZM6</accession>
<dbReference type="Pfam" id="PF04082">
    <property type="entry name" value="Fungal_trans"/>
    <property type="match status" value="1"/>
</dbReference>
<dbReference type="OrthoDB" id="2162761at2759"/>
<dbReference type="Proteomes" id="UP001138500">
    <property type="component" value="Unassembled WGS sequence"/>
</dbReference>
<gene>
    <name evidence="9" type="ORF">Tdes44962_MAKER05012</name>
</gene>
<feature type="domain" description="Xylanolytic transcriptional activator regulatory" evidence="8">
    <location>
        <begin position="239"/>
        <end position="462"/>
    </location>
</feature>
<evidence type="ECO:0000259" key="8">
    <source>
        <dbReference type="Pfam" id="PF04082"/>
    </source>
</evidence>
<evidence type="ECO:0000256" key="6">
    <source>
        <dbReference type="ARBA" id="ARBA00023242"/>
    </source>
</evidence>
<reference evidence="9 10" key="2">
    <citation type="journal article" date="2021" name="Curr. Genet.">
        <title>Genetic response to nitrogen starvation in the aggressive Eucalyptus foliar pathogen Teratosphaeria destructans.</title>
        <authorList>
            <person name="Havenga M."/>
            <person name="Wingfield B.D."/>
            <person name="Wingfield M.J."/>
            <person name="Dreyer L.L."/>
            <person name="Roets F."/>
            <person name="Aylward J."/>
        </authorList>
    </citation>
    <scope>NUCLEOTIDE SEQUENCE [LARGE SCALE GENOMIC DNA]</scope>
    <source>
        <strain evidence="9">CMW44962</strain>
    </source>
</reference>
<evidence type="ECO:0000313" key="10">
    <source>
        <dbReference type="Proteomes" id="UP001138500"/>
    </source>
</evidence>
<evidence type="ECO:0000256" key="4">
    <source>
        <dbReference type="ARBA" id="ARBA00023125"/>
    </source>
</evidence>
<dbReference type="GO" id="GO:0003677">
    <property type="term" value="F:DNA binding"/>
    <property type="evidence" value="ECO:0007669"/>
    <property type="project" value="UniProtKB-KW"/>
</dbReference>
<dbReference type="EMBL" id="RIBY02002278">
    <property type="protein sequence ID" value="KAH9820923.1"/>
    <property type="molecule type" value="Genomic_DNA"/>
</dbReference>
<dbReference type="PANTHER" id="PTHR31313:SF4">
    <property type="entry name" value="CONIDIAL DEVELOPMENT PROTEIN FLUFFY"/>
    <property type="match status" value="1"/>
</dbReference>
<comment type="caution">
    <text evidence="9">The sequence shown here is derived from an EMBL/GenBank/DDBJ whole genome shotgun (WGS) entry which is preliminary data.</text>
</comment>
<evidence type="ECO:0000313" key="9">
    <source>
        <dbReference type="EMBL" id="KAH9820923.1"/>
    </source>
</evidence>
<protein>
    <submittedName>
        <fullName evidence="9">Nitrogen assimilation transcription factor nit-4</fullName>
    </submittedName>
</protein>
<keyword evidence="10" id="KW-1185">Reference proteome</keyword>
<keyword evidence="6" id="KW-0539">Nucleus</keyword>
<evidence type="ECO:0000256" key="7">
    <source>
        <dbReference type="SAM" id="MobiDB-lite"/>
    </source>
</evidence>
<keyword evidence="1" id="KW-0479">Metal-binding</keyword>
<feature type="compositionally biased region" description="Pro residues" evidence="7">
    <location>
        <begin position="661"/>
        <end position="670"/>
    </location>
</feature>
<evidence type="ECO:0000256" key="3">
    <source>
        <dbReference type="ARBA" id="ARBA00023015"/>
    </source>
</evidence>
<keyword evidence="2" id="KW-0862">Zinc</keyword>
<feature type="compositionally biased region" description="Polar residues" evidence="7">
    <location>
        <begin position="641"/>
        <end position="658"/>
    </location>
</feature>
<evidence type="ECO:0000256" key="5">
    <source>
        <dbReference type="ARBA" id="ARBA00023163"/>
    </source>
</evidence>
<dbReference type="GO" id="GO:0006351">
    <property type="term" value="P:DNA-templated transcription"/>
    <property type="evidence" value="ECO:0007669"/>
    <property type="project" value="InterPro"/>
</dbReference>
<dbReference type="InterPro" id="IPR051615">
    <property type="entry name" value="Transcr_Regulatory_Elem"/>
</dbReference>
<dbReference type="GO" id="GO:0008270">
    <property type="term" value="F:zinc ion binding"/>
    <property type="evidence" value="ECO:0007669"/>
    <property type="project" value="InterPro"/>
</dbReference>
<evidence type="ECO:0000256" key="1">
    <source>
        <dbReference type="ARBA" id="ARBA00022723"/>
    </source>
</evidence>
<dbReference type="InterPro" id="IPR007219">
    <property type="entry name" value="XnlR_reg_dom"/>
</dbReference>
<feature type="region of interest" description="Disordered" evidence="7">
    <location>
        <begin position="640"/>
        <end position="686"/>
    </location>
</feature>